<reference evidence="11 12" key="1">
    <citation type="submission" date="2023-10" db="EMBL/GenBank/DDBJ databases">
        <title>Glaciecola aquimarina strain GGW-M5 nov., isolated from a coastal seawater.</title>
        <authorList>
            <person name="Bayburt H."/>
            <person name="Kim J.M."/>
            <person name="Choi B.J."/>
            <person name="Jeon C.O."/>
        </authorList>
    </citation>
    <scope>NUCLEOTIDE SEQUENCE [LARGE SCALE GENOMIC DNA]</scope>
    <source>
        <strain evidence="11 12">KCTC 32108</strain>
    </source>
</reference>
<dbReference type="PANTHER" id="PTHR38831:SF1">
    <property type="entry name" value="TYPE II SECRETION SYSTEM PROTEIN K-RELATED"/>
    <property type="match status" value="1"/>
</dbReference>
<keyword evidence="4" id="KW-1003">Cell membrane</keyword>
<proteinExistence type="inferred from homology"/>
<dbReference type="InterPro" id="IPR038072">
    <property type="entry name" value="GspK_central_sf"/>
</dbReference>
<comment type="caution">
    <text evidence="11">The sequence shown here is derived from an EMBL/GenBank/DDBJ whole genome shotgun (WGS) entry which is preliminary data.</text>
</comment>
<keyword evidence="9" id="KW-0472">Membrane</keyword>
<comment type="subcellular location">
    <subcellularLocation>
        <location evidence="1">Cell inner membrane</location>
    </subcellularLocation>
</comment>
<evidence type="ECO:0000256" key="6">
    <source>
        <dbReference type="ARBA" id="ARBA00022692"/>
    </source>
</evidence>
<dbReference type="SUPFAM" id="SSF54523">
    <property type="entry name" value="Pili subunits"/>
    <property type="match status" value="1"/>
</dbReference>
<keyword evidence="7" id="KW-0653">Protein transport</keyword>
<keyword evidence="5" id="KW-0997">Cell inner membrane</keyword>
<dbReference type="EMBL" id="JAWDIO010000002">
    <property type="protein sequence ID" value="MDU0353229.1"/>
    <property type="molecule type" value="Genomic_DNA"/>
</dbReference>
<evidence type="ECO:0000313" key="12">
    <source>
        <dbReference type="Proteomes" id="UP001247805"/>
    </source>
</evidence>
<dbReference type="PANTHER" id="PTHR38831">
    <property type="entry name" value="TYPE II SECRETION SYSTEM PROTEIN K"/>
    <property type="match status" value="1"/>
</dbReference>
<organism evidence="11 12">
    <name type="scientific">Paraglaciecola aquimarina</name>
    <dbReference type="NCBI Taxonomy" id="1235557"/>
    <lineage>
        <taxon>Bacteria</taxon>
        <taxon>Pseudomonadati</taxon>
        <taxon>Pseudomonadota</taxon>
        <taxon>Gammaproteobacteria</taxon>
        <taxon>Alteromonadales</taxon>
        <taxon>Alteromonadaceae</taxon>
        <taxon>Paraglaciecola</taxon>
    </lineage>
</organism>
<keyword evidence="8" id="KW-1133">Transmembrane helix</keyword>
<keyword evidence="6" id="KW-0812">Transmembrane</keyword>
<keyword evidence="12" id="KW-1185">Reference proteome</keyword>
<comment type="similarity">
    <text evidence="2">Belongs to the GSP K family.</text>
</comment>
<evidence type="ECO:0000256" key="2">
    <source>
        <dbReference type="ARBA" id="ARBA00007246"/>
    </source>
</evidence>
<evidence type="ECO:0000256" key="8">
    <source>
        <dbReference type="ARBA" id="ARBA00022989"/>
    </source>
</evidence>
<evidence type="ECO:0000259" key="10">
    <source>
        <dbReference type="Pfam" id="PF21687"/>
    </source>
</evidence>
<evidence type="ECO:0000256" key="5">
    <source>
        <dbReference type="ARBA" id="ARBA00022519"/>
    </source>
</evidence>
<protein>
    <submittedName>
        <fullName evidence="11">Type II secretion system minor pseudopilin GspK</fullName>
    </submittedName>
</protein>
<evidence type="ECO:0000256" key="4">
    <source>
        <dbReference type="ARBA" id="ARBA00022475"/>
    </source>
</evidence>
<accession>A0ABU3STA9</accession>
<evidence type="ECO:0000256" key="1">
    <source>
        <dbReference type="ARBA" id="ARBA00004533"/>
    </source>
</evidence>
<dbReference type="Pfam" id="PF21687">
    <property type="entry name" value="T2SSK_1st"/>
    <property type="match status" value="1"/>
</dbReference>
<sequence length="200" mass="22397">MNKSIARHQKGVALIIVLLIVAIVSVLATEMGTRLQLQIKRASNIKENNQAYWYAMGAEQFAQKSLSELYKSSSAVIHLEQPWNQEFTFPIEGGIQAQLVDLQSCFNLNALGIANSGTGANTELAQRLNAFSQVMETIEPQIPSYEIDTVRESLADWLDTDSQSRSLGAEDSEYESLPFPYVAANDLMTHKSEMRLIKWR</sequence>
<dbReference type="InterPro" id="IPR049031">
    <property type="entry name" value="T2SSK_SAM-like_1st"/>
</dbReference>
<dbReference type="RefSeq" id="WP_316024917.1">
    <property type="nucleotide sequence ID" value="NZ_JAWDIO010000002.1"/>
</dbReference>
<dbReference type="NCBIfam" id="NF037980">
    <property type="entry name" value="T2SS_GspK"/>
    <property type="match status" value="1"/>
</dbReference>
<evidence type="ECO:0000313" key="11">
    <source>
        <dbReference type="EMBL" id="MDU0353229.1"/>
    </source>
</evidence>
<evidence type="ECO:0000256" key="7">
    <source>
        <dbReference type="ARBA" id="ARBA00022927"/>
    </source>
</evidence>
<dbReference type="Gene3D" id="3.30.1300.30">
    <property type="entry name" value="GSPII I/J protein-like"/>
    <property type="match status" value="1"/>
</dbReference>
<evidence type="ECO:0000256" key="3">
    <source>
        <dbReference type="ARBA" id="ARBA00022448"/>
    </source>
</evidence>
<gene>
    <name evidence="11" type="primary">gspK</name>
    <name evidence="11" type="ORF">RS130_04150</name>
</gene>
<dbReference type="Proteomes" id="UP001247805">
    <property type="component" value="Unassembled WGS sequence"/>
</dbReference>
<name>A0ABU3STA9_9ALTE</name>
<dbReference type="InterPro" id="IPR005628">
    <property type="entry name" value="GspK"/>
</dbReference>
<dbReference type="SUPFAM" id="SSF158544">
    <property type="entry name" value="GspK insert domain-like"/>
    <property type="match status" value="1"/>
</dbReference>
<evidence type="ECO:0000256" key="9">
    <source>
        <dbReference type="ARBA" id="ARBA00023136"/>
    </source>
</evidence>
<dbReference type="InterPro" id="IPR045584">
    <property type="entry name" value="Pilin-like"/>
</dbReference>
<feature type="domain" description="T2SS protein K first SAM-like" evidence="10">
    <location>
        <begin position="104"/>
        <end position="198"/>
    </location>
</feature>
<keyword evidence="3" id="KW-0813">Transport</keyword>